<dbReference type="GO" id="GO:0008270">
    <property type="term" value="F:zinc ion binding"/>
    <property type="evidence" value="ECO:0007669"/>
    <property type="project" value="InterPro"/>
</dbReference>
<dbReference type="GO" id="GO:0006351">
    <property type="term" value="P:DNA-templated transcription"/>
    <property type="evidence" value="ECO:0007669"/>
    <property type="project" value="InterPro"/>
</dbReference>
<dbReference type="AlphaFoldDB" id="V5FUV6"/>
<keyword evidence="8" id="KW-1185">Reference proteome</keyword>
<dbReference type="GO" id="GO:0006107">
    <property type="term" value="P:oxaloacetate metabolic process"/>
    <property type="evidence" value="ECO:0007669"/>
    <property type="project" value="UniProtKB-ARBA"/>
</dbReference>
<evidence type="ECO:0000259" key="6">
    <source>
        <dbReference type="Pfam" id="PF04082"/>
    </source>
</evidence>
<evidence type="ECO:0000313" key="7">
    <source>
        <dbReference type="EMBL" id="GAD93501.1"/>
    </source>
</evidence>
<feature type="compositionally biased region" description="Polar residues" evidence="4">
    <location>
        <begin position="368"/>
        <end position="386"/>
    </location>
</feature>
<feature type="domain" description="Xylanolytic transcriptional activator regulatory" evidence="6">
    <location>
        <begin position="535"/>
        <end position="595"/>
    </location>
</feature>
<dbReference type="Gene3D" id="3.90.850.10">
    <property type="entry name" value="Fumarylacetoacetase-like, C-terminal domain"/>
    <property type="match status" value="1"/>
</dbReference>
<gene>
    <name evidence="7" type="ORF">PVAR5_2112</name>
</gene>
<evidence type="ECO:0000256" key="3">
    <source>
        <dbReference type="ARBA" id="ARBA00023242"/>
    </source>
</evidence>
<evidence type="ECO:0000256" key="1">
    <source>
        <dbReference type="ARBA" id="ARBA00010211"/>
    </source>
</evidence>
<evidence type="ECO:0008006" key="9">
    <source>
        <dbReference type="Google" id="ProtNLM"/>
    </source>
</evidence>
<dbReference type="GO" id="GO:0050163">
    <property type="term" value="F:oxaloacetate tautomerase activity"/>
    <property type="evidence" value="ECO:0007669"/>
    <property type="project" value="UniProtKB-ARBA"/>
</dbReference>
<dbReference type="SUPFAM" id="SSF56529">
    <property type="entry name" value="FAH"/>
    <property type="match status" value="1"/>
</dbReference>
<dbReference type="CDD" id="cd12148">
    <property type="entry name" value="fungal_TF_MHR"/>
    <property type="match status" value="1"/>
</dbReference>
<feature type="region of interest" description="Disordered" evidence="4">
    <location>
        <begin position="313"/>
        <end position="333"/>
    </location>
</feature>
<sequence>MSPKWTRLIRFIAEEDGQVHLGEVDAKEYPDIGLAALKGEKIVARLIHGSIFDGVVTEKTLQVARLLSPIGIEDVSIIRCLGLNYRDHAREANMAIPDVPVLFIKPRTALNGPYPAKINVPKIAQDGSSDYEAELSVILSKSGRDIPESEAMDYVLGYTCSNDVSARTQQFKNSQWCFSKGFDGSCPLGPVLVSQSVLSDPHNLQIKAIHNGSVVQNSNTREMIFNIPSLISFLSQGTTLEKGTVIMTGTGPGIGAMRNPKVVLNDNDDMRVEIEQIGTLVNSSVQRQRRRCRERPTKDDLCHHVMVSSLSPDAFEPTREPFSNKPSVGGSSSPVAGDICDVQPLSELHELRKPRLPDLSFILHPAHETSSPHSEQTADAHGQSSIQDRHLARDQACLMLGLKREAPEFLIKTYFDNMVAVNLFHEPSFYEKLRKITSLSEICALLAAMAAWCVRFVPKSEEGRLFDLEMETHEHSVRFLDLAVKYIEESLEECGDLTPPICVLQATILAAHSYEMNLHLVDIGGPRNSALSDVDRWCEDEEKRRAWWAIWEMDVFATTIRRTPTGLDWSQIETLLPVEDGYWFQREPQQSCFLERDPIDRWKALQDSGNQSPKAWYIVINSLMKDAQRISSPRGIPNGNSSSCRRSGVDNARHRLETIANAVQCFRLALPSHLRYNNQYLGFDARIPGQYSSKRQEHCSIYNIYMMIQLARLMIYRYDTFGDHGIFALFSHGSDTSTSSTESHSQTKSGSRESLAVKQYLEAADDLLALVLQSSDGHIQHINPFLSNTIWLASARDQNKLSSSHIHQDLLYTSNTGRDSLHRSDHNAKVTNTDEAARPLPAFQSCASSRTIQPMEWTSNIDKDGANAGTLTAPMLDFMHFPLDTGTRPLEPENNSIFPTTTVDPFNFDEVQYRDPLLSTPSASDIKSLEDLRYAQFPSDLQDILSVLFTS</sequence>
<dbReference type="GO" id="GO:0003677">
    <property type="term" value="F:DNA binding"/>
    <property type="evidence" value="ECO:0007669"/>
    <property type="project" value="InterPro"/>
</dbReference>
<keyword evidence="3" id="KW-0539">Nucleus</keyword>
<dbReference type="InterPro" id="IPR011234">
    <property type="entry name" value="Fumarylacetoacetase-like_C"/>
</dbReference>
<dbReference type="Pfam" id="PF01557">
    <property type="entry name" value="FAA_hydrolase"/>
    <property type="match status" value="1"/>
</dbReference>
<protein>
    <recommendedName>
        <fullName evidence="9">Transcription factor domain-containing protein</fullName>
    </recommendedName>
</protein>
<evidence type="ECO:0000259" key="5">
    <source>
        <dbReference type="Pfam" id="PF01557"/>
    </source>
</evidence>
<comment type="caution">
    <text evidence="7">The sequence shown here is derived from an EMBL/GenBank/DDBJ whole genome shotgun (WGS) entry which is preliminary data.</text>
</comment>
<dbReference type="InParanoid" id="V5FUV6"/>
<feature type="region of interest" description="Disordered" evidence="4">
    <location>
        <begin position="367"/>
        <end position="386"/>
    </location>
</feature>
<proteinExistence type="inferred from homology"/>
<evidence type="ECO:0000313" key="8">
    <source>
        <dbReference type="Proteomes" id="UP000018001"/>
    </source>
</evidence>
<dbReference type="FunFam" id="3.90.850.10:FF:000002">
    <property type="entry name" value="2-hydroxyhepta-2,4-diene-1,7-dioate isomerase"/>
    <property type="match status" value="1"/>
</dbReference>
<dbReference type="OrthoDB" id="3862662at2759"/>
<evidence type="ECO:0000256" key="4">
    <source>
        <dbReference type="SAM" id="MobiDB-lite"/>
    </source>
</evidence>
<dbReference type="HOGENOM" id="CLU_295767_0_0_1"/>
<dbReference type="InterPro" id="IPR007219">
    <property type="entry name" value="XnlR_reg_dom"/>
</dbReference>
<dbReference type="eggNOG" id="KOG1535">
    <property type="taxonomic scope" value="Eukaryota"/>
</dbReference>
<evidence type="ECO:0000256" key="2">
    <source>
        <dbReference type="ARBA" id="ARBA00022723"/>
    </source>
</evidence>
<dbReference type="Proteomes" id="UP000018001">
    <property type="component" value="Unassembled WGS sequence"/>
</dbReference>
<dbReference type="PANTHER" id="PTHR11820">
    <property type="entry name" value="ACYLPYRUVASE"/>
    <property type="match status" value="1"/>
</dbReference>
<comment type="similarity">
    <text evidence="1">Belongs to the FAH family.</text>
</comment>
<dbReference type="InterPro" id="IPR036663">
    <property type="entry name" value="Fumarylacetoacetase_C_sf"/>
</dbReference>
<reference evidence="8" key="1">
    <citation type="journal article" date="2014" name="Genome Announc.">
        <title>Draft genome sequence of the formaldehyde-resistant fungus Byssochlamys spectabilis No. 5 (anamorph Paecilomyces variotii No. 5) (NBRC109023).</title>
        <authorList>
            <person name="Oka T."/>
            <person name="Ekino K."/>
            <person name="Fukuda K."/>
            <person name="Nomura Y."/>
        </authorList>
    </citation>
    <scope>NUCLEOTIDE SEQUENCE [LARGE SCALE GENOMIC DNA]</scope>
    <source>
        <strain evidence="8">No. 5 / NBRC 109023</strain>
    </source>
</reference>
<dbReference type="Pfam" id="PF04082">
    <property type="entry name" value="Fungal_trans"/>
    <property type="match status" value="1"/>
</dbReference>
<keyword evidence="2" id="KW-0479">Metal-binding</keyword>
<organism evidence="7 8">
    <name type="scientific">Byssochlamys spectabilis (strain No. 5 / NBRC 109023)</name>
    <name type="common">Paecilomyces variotii</name>
    <dbReference type="NCBI Taxonomy" id="1356009"/>
    <lineage>
        <taxon>Eukaryota</taxon>
        <taxon>Fungi</taxon>
        <taxon>Dikarya</taxon>
        <taxon>Ascomycota</taxon>
        <taxon>Pezizomycotina</taxon>
        <taxon>Eurotiomycetes</taxon>
        <taxon>Eurotiomycetidae</taxon>
        <taxon>Eurotiales</taxon>
        <taxon>Thermoascaceae</taxon>
        <taxon>Paecilomyces</taxon>
    </lineage>
</organism>
<accession>V5FUV6</accession>
<feature type="domain" description="Fumarylacetoacetase-like C-terminal" evidence="5">
    <location>
        <begin position="78"/>
        <end position="282"/>
    </location>
</feature>
<dbReference type="PANTHER" id="PTHR11820:SF112">
    <property type="entry name" value="FUMARYLACETOACETATE HYDROLASE FAMILY PROTEIN (AFU_ORTHOLOGUE AFUA_1G02370)-RELATED"/>
    <property type="match status" value="1"/>
</dbReference>
<name>V5FUV6_BYSSN</name>
<dbReference type="EMBL" id="BAUL01000058">
    <property type="protein sequence ID" value="GAD93501.1"/>
    <property type="molecule type" value="Genomic_DNA"/>
</dbReference>